<organism evidence="10 11">
    <name type="scientific">Conidiobolus coronatus (strain ATCC 28846 / CBS 209.66 / NRRL 28638)</name>
    <name type="common">Delacroixia coronata</name>
    <dbReference type="NCBI Taxonomy" id="796925"/>
    <lineage>
        <taxon>Eukaryota</taxon>
        <taxon>Fungi</taxon>
        <taxon>Fungi incertae sedis</taxon>
        <taxon>Zoopagomycota</taxon>
        <taxon>Entomophthoromycotina</taxon>
        <taxon>Entomophthoromycetes</taxon>
        <taxon>Entomophthorales</taxon>
        <taxon>Ancylistaceae</taxon>
        <taxon>Conidiobolus</taxon>
    </lineage>
</organism>
<accession>A0A137PIM5</accession>
<keyword evidence="7 9" id="KW-0496">Mitochondrion</keyword>
<dbReference type="Proteomes" id="UP000070444">
    <property type="component" value="Unassembled WGS sequence"/>
</dbReference>
<dbReference type="PANTHER" id="PTHR21304:SF0">
    <property type="entry name" value="MICOS COMPLEX SUBUNIT MIC10"/>
    <property type="match status" value="1"/>
</dbReference>
<sequence length="92" mass="10123">MSQTPEASKFSNKIEAISVPSEQFLSEKRDRCISNLIVNGGLGLCLGVVTSVVFFKRRAFPVYLGAGFGLGTALADCQRSFHMGFQYKEKKL</sequence>
<evidence type="ECO:0000256" key="6">
    <source>
        <dbReference type="ARBA" id="ARBA00022989"/>
    </source>
</evidence>
<gene>
    <name evidence="10" type="ORF">CONCODRAFT_14442</name>
</gene>
<dbReference type="AlphaFoldDB" id="A0A137PIM5"/>
<evidence type="ECO:0000256" key="4">
    <source>
        <dbReference type="ARBA" id="ARBA00022692"/>
    </source>
</evidence>
<evidence type="ECO:0000256" key="5">
    <source>
        <dbReference type="ARBA" id="ARBA00022792"/>
    </source>
</evidence>
<protein>
    <recommendedName>
        <fullName evidence="9">MICOS complex subunit MIC10</fullName>
    </recommendedName>
</protein>
<evidence type="ECO:0000313" key="11">
    <source>
        <dbReference type="Proteomes" id="UP000070444"/>
    </source>
</evidence>
<dbReference type="STRING" id="796925.A0A137PIM5"/>
<dbReference type="EMBL" id="KQ964419">
    <property type="protein sequence ID" value="KXN74858.1"/>
    <property type="molecule type" value="Genomic_DNA"/>
</dbReference>
<reference evidence="10 11" key="1">
    <citation type="journal article" date="2015" name="Genome Biol. Evol.">
        <title>Phylogenomic analyses indicate that early fungi evolved digesting cell walls of algal ancestors of land plants.</title>
        <authorList>
            <person name="Chang Y."/>
            <person name="Wang S."/>
            <person name="Sekimoto S."/>
            <person name="Aerts A.L."/>
            <person name="Choi C."/>
            <person name="Clum A."/>
            <person name="LaButti K.M."/>
            <person name="Lindquist E.A."/>
            <person name="Yee Ngan C."/>
            <person name="Ohm R.A."/>
            <person name="Salamov A.A."/>
            <person name="Grigoriev I.V."/>
            <person name="Spatafora J.W."/>
            <person name="Berbee M.L."/>
        </authorList>
    </citation>
    <scope>NUCLEOTIDE SEQUENCE [LARGE SCALE GENOMIC DNA]</scope>
    <source>
        <strain evidence="10 11">NRRL 28638</strain>
    </source>
</reference>
<comment type="subcellular location">
    <subcellularLocation>
        <location evidence="2 9">Mitochondrion inner membrane</location>
        <topology evidence="2 9">Single-pass membrane protein</topology>
    </subcellularLocation>
</comment>
<evidence type="ECO:0000256" key="1">
    <source>
        <dbReference type="ARBA" id="ARBA00002689"/>
    </source>
</evidence>
<keyword evidence="4" id="KW-0812">Transmembrane</keyword>
<dbReference type="InterPro" id="IPR007512">
    <property type="entry name" value="Mic10"/>
</dbReference>
<dbReference type="GO" id="GO:0061617">
    <property type="term" value="C:MICOS complex"/>
    <property type="evidence" value="ECO:0007669"/>
    <property type="project" value="UniProtKB-UniRule"/>
</dbReference>
<comment type="function">
    <text evidence="1 9">Component of the MICOS complex, a large protein complex of the mitochondrial inner membrane that plays crucial roles in the maintenance of crista junctions, inner membrane architecture, and formation of contact sites to the outer membrane.</text>
</comment>
<evidence type="ECO:0000256" key="8">
    <source>
        <dbReference type="ARBA" id="ARBA00023136"/>
    </source>
</evidence>
<keyword evidence="6" id="KW-1133">Transmembrane helix</keyword>
<comment type="subunit">
    <text evidence="9">Component of the mitochondrial contact site and cristae organizing system (MICOS) complex.</text>
</comment>
<keyword evidence="5 9" id="KW-0999">Mitochondrion inner membrane</keyword>
<evidence type="ECO:0000256" key="2">
    <source>
        <dbReference type="ARBA" id="ARBA00004434"/>
    </source>
</evidence>
<name>A0A137PIM5_CONC2</name>
<keyword evidence="11" id="KW-1185">Reference proteome</keyword>
<evidence type="ECO:0000256" key="7">
    <source>
        <dbReference type="ARBA" id="ARBA00023128"/>
    </source>
</evidence>
<dbReference type="PANTHER" id="PTHR21304">
    <property type="entry name" value="MICOS COMPLEX SUBUNIT MIC10"/>
    <property type="match status" value="1"/>
</dbReference>
<keyword evidence="8" id="KW-0472">Membrane</keyword>
<comment type="similarity">
    <text evidence="3 9">Belongs to the MICOS complex subunit Mic10 family.</text>
</comment>
<proteinExistence type="inferred from homology"/>
<evidence type="ECO:0000256" key="9">
    <source>
        <dbReference type="RuleBase" id="RU363011"/>
    </source>
</evidence>
<evidence type="ECO:0000313" key="10">
    <source>
        <dbReference type="EMBL" id="KXN74858.1"/>
    </source>
</evidence>
<evidence type="ECO:0000256" key="3">
    <source>
        <dbReference type="ARBA" id="ARBA00006792"/>
    </source>
</evidence>
<dbReference type="Pfam" id="PF04418">
    <property type="entry name" value="DUF543"/>
    <property type="match status" value="1"/>
</dbReference>
<dbReference type="OrthoDB" id="1916310at2759"/>
<dbReference type="OMA" id="SNCRHDL"/>